<feature type="domain" description="HTH lacI-type" evidence="4">
    <location>
        <begin position="1"/>
        <end position="55"/>
    </location>
</feature>
<sequence length="343" mass="37118">MKLRELSTHLGLSPTTVSRALAGYPEVSAKTRARVEAAAAQHGYQPDKRARALATGRSFAIGHILSSHHKEELVNPISGDFIGGITERSADFGYSLSLTIVKPDQETTTFRKMKSEGAVDGIVLQLPRKNDSRIALMQEIGMPFVMHGRATGIVAPYPWVDVNNTRAFHRATTFLIDLGHRHIALINGDETVDYAVRRRAGYHTALSAADIAMDTAMMTSGPMTEENGHAAVSMMLKNAVPPTALVVSSITQAIGARRAIQEAGLVMGRDISIVAYDDDLSYLGNRQEVPVFTAVRSSVREAGKTIAEMLIHQIESPQGEIRDRLLEAELVVGTSTGPAPQRA</sequence>
<dbReference type="SUPFAM" id="SSF47413">
    <property type="entry name" value="lambda repressor-like DNA-binding domains"/>
    <property type="match status" value="1"/>
</dbReference>
<proteinExistence type="predicted"/>
<dbReference type="Pfam" id="PF13377">
    <property type="entry name" value="Peripla_BP_3"/>
    <property type="match status" value="1"/>
</dbReference>
<dbReference type="InterPro" id="IPR010982">
    <property type="entry name" value="Lambda_DNA-bd_dom_sf"/>
</dbReference>
<reference evidence="6" key="1">
    <citation type="submission" date="2024-04" db="EMBL/GenBank/DDBJ databases">
        <title>Phylogenomic analyses of a clade within the roseobacter group suggest taxonomic reassignments of species of the genera Aestuariivita, Citreicella, Loktanella, Nautella, Pelagibaca, Ruegeria, Thalassobius, Thiobacimonas and Tropicibacter, and the proposal o.</title>
        <authorList>
            <person name="Jeon C.O."/>
        </authorList>
    </citation>
    <scope>NUCLEOTIDE SEQUENCE [LARGE SCALE GENOMIC DNA]</scope>
    <source>
        <strain evidence="6">BS5-3</strain>
    </source>
</reference>
<dbReference type="Gene3D" id="1.10.260.40">
    <property type="entry name" value="lambda repressor-like DNA-binding domains"/>
    <property type="match status" value="1"/>
</dbReference>
<dbReference type="GO" id="GO:0016740">
    <property type="term" value="F:transferase activity"/>
    <property type="evidence" value="ECO:0007669"/>
    <property type="project" value="UniProtKB-KW"/>
</dbReference>
<dbReference type="RefSeq" id="WP_341368106.1">
    <property type="nucleotide sequence ID" value="NZ_CP150951.2"/>
</dbReference>
<evidence type="ECO:0000313" key="6">
    <source>
        <dbReference type="Proteomes" id="UP001440612"/>
    </source>
</evidence>
<evidence type="ECO:0000256" key="1">
    <source>
        <dbReference type="ARBA" id="ARBA00023015"/>
    </source>
</evidence>
<dbReference type="PROSITE" id="PS50932">
    <property type="entry name" value="HTH_LACI_2"/>
    <property type="match status" value="1"/>
</dbReference>
<protein>
    <submittedName>
        <fullName evidence="5">LacI family DNA-binding transcriptional regulator</fullName>
    </submittedName>
</protein>
<dbReference type="CDD" id="cd01392">
    <property type="entry name" value="HTH_LacI"/>
    <property type="match status" value="1"/>
</dbReference>
<keyword evidence="5" id="KW-0808">Transferase</keyword>
<dbReference type="InterPro" id="IPR046335">
    <property type="entry name" value="LacI/GalR-like_sensor"/>
</dbReference>
<dbReference type="Pfam" id="PF00356">
    <property type="entry name" value="LacI"/>
    <property type="match status" value="1"/>
</dbReference>
<dbReference type="GO" id="GO:0003677">
    <property type="term" value="F:DNA binding"/>
    <property type="evidence" value="ECO:0007669"/>
    <property type="project" value="UniProtKB-KW"/>
</dbReference>
<dbReference type="EMBL" id="CP150951">
    <property type="protein sequence ID" value="WZC49996.1"/>
    <property type="molecule type" value="Genomic_DNA"/>
</dbReference>
<name>A0ABZ2V750_9RHOB</name>
<evidence type="ECO:0000313" key="5">
    <source>
        <dbReference type="EMBL" id="WZC49996.1"/>
    </source>
</evidence>
<dbReference type="InterPro" id="IPR000843">
    <property type="entry name" value="HTH_LacI"/>
</dbReference>
<dbReference type="Gene3D" id="3.40.50.2300">
    <property type="match status" value="2"/>
</dbReference>
<dbReference type="Proteomes" id="UP001440612">
    <property type="component" value="Chromosome"/>
</dbReference>
<dbReference type="InterPro" id="IPR028082">
    <property type="entry name" value="Peripla_BP_I"/>
</dbReference>
<organism evidence="5 6">
    <name type="scientific">Yoonia phaeophyticola</name>
    <dbReference type="NCBI Taxonomy" id="3137369"/>
    <lineage>
        <taxon>Bacteria</taxon>
        <taxon>Pseudomonadati</taxon>
        <taxon>Pseudomonadota</taxon>
        <taxon>Alphaproteobacteria</taxon>
        <taxon>Rhodobacterales</taxon>
        <taxon>Paracoccaceae</taxon>
        <taxon>Yoonia</taxon>
    </lineage>
</organism>
<evidence type="ECO:0000256" key="3">
    <source>
        <dbReference type="ARBA" id="ARBA00023163"/>
    </source>
</evidence>
<evidence type="ECO:0000259" key="4">
    <source>
        <dbReference type="PROSITE" id="PS50932"/>
    </source>
</evidence>
<dbReference type="CDD" id="cd20010">
    <property type="entry name" value="PBP1_AglR-like"/>
    <property type="match status" value="1"/>
</dbReference>
<gene>
    <name evidence="5" type="ORF">AABB29_04940</name>
</gene>
<keyword evidence="2 5" id="KW-0238">DNA-binding</keyword>
<dbReference type="PANTHER" id="PTHR30146:SF109">
    <property type="entry name" value="HTH-TYPE TRANSCRIPTIONAL REGULATOR GALS"/>
    <property type="match status" value="1"/>
</dbReference>
<accession>A0ABZ2V750</accession>
<dbReference type="SMART" id="SM00354">
    <property type="entry name" value="HTH_LACI"/>
    <property type="match status" value="1"/>
</dbReference>
<dbReference type="SUPFAM" id="SSF53822">
    <property type="entry name" value="Periplasmic binding protein-like I"/>
    <property type="match status" value="1"/>
</dbReference>
<keyword evidence="3" id="KW-0804">Transcription</keyword>
<evidence type="ECO:0000256" key="2">
    <source>
        <dbReference type="ARBA" id="ARBA00023125"/>
    </source>
</evidence>
<keyword evidence="1" id="KW-0805">Transcription regulation</keyword>
<dbReference type="PANTHER" id="PTHR30146">
    <property type="entry name" value="LACI-RELATED TRANSCRIPTIONAL REPRESSOR"/>
    <property type="match status" value="1"/>
</dbReference>
<keyword evidence="6" id="KW-1185">Reference proteome</keyword>